<evidence type="ECO:0000259" key="13">
    <source>
        <dbReference type="Pfam" id="PF23409"/>
    </source>
</evidence>
<evidence type="ECO:0000313" key="15">
    <source>
        <dbReference type="RefSeq" id="XP_028265372.1"/>
    </source>
</evidence>
<dbReference type="FunFam" id="2.130.10.10:FF:000173">
    <property type="entry name" value="Cilia- and flagella-associated protein 52"/>
    <property type="match status" value="1"/>
</dbReference>
<feature type="repeat" description="WD" evidence="12">
    <location>
        <begin position="580"/>
        <end position="612"/>
    </location>
</feature>
<evidence type="ECO:0000256" key="1">
    <source>
        <dbReference type="ARBA" id="ARBA00004611"/>
    </source>
</evidence>
<evidence type="ECO:0000256" key="12">
    <source>
        <dbReference type="PROSITE-ProRule" id="PRU00221"/>
    </source>
</evidence>
<dbReference type="GO" id="GO:0005874">
    <property type="term" value="C:microtubule"/>
    <property type="evidence" value="ECO:0007669"/>
    <property type="project" value="UniProtKB-KW"/>
</dbReference>
<evidence type="ECO:0000256" key="5">
    <source>
        <dbReference type="ARBA" id="ARBA00022846"/>
    </source>
</evidence>
<dbReference type="PROSITE" id="PS50294">
    <property type="entry name" value="WD_REPEATS_REGION"/>
    <property type="match status" value="2"/>
</dbReference>
<dbReference type="SUPFAM" id="SSF50978">
    <property type="entry name" value="WD40 repeat-like"/>
    <property type="match status" value="2"/>
</dbReference>
<keyword evidence="2" id="KW-0963">Cytoplasm</keyword>
<dbReference type="GO" id="GO:0005930">
    <property type="term" value="C:axoneme"/>
    <property type="evidence" value="ECO:0007669"/>
    <property type="project" value="UniProtKB-ARBA"/>
</dbReference>
<sequence length="620" mass="68178">MALQTQCTPQLELEAAIGFNGHVMSGLRVHPDREHLIYPLGSAVILKRIKDSKQEFLHGHTNNVSFVAVSKSGTYIASGQVNFMGFKAPVIIWDYATRTIYAELVLHKAKIEALSFSPSNKYLVSLGGRDDGSIVVWDIETKTPICGSEASSHISGHCLTVQYSNTDDNIFVSAGSETLRVWQLDLPNRKIRPTECKTGKLKRTIKCTEISEDDQFIFCGTTSGDIMKISLRAGILNGCGPAKVKFNAGINALRSLKSGELLIGSGSGTFGLCCSKDLVTLKKVQLENGVTSIATRGEGQQVFVGTEDAEMYCFSYDNFEAQLISTSHINAVNDVAIPFGTSELFATCSEENIRVWHIDKPRELLRITVPNMTCNCVDFMIDGHSIISGWNDGNIRVFGPESGRLMHIIDNAHALGVRAIAGTRSCKRIISGGEEGQVRVWELLSQGHYLVETMKMHKAAVTCIKVKNDDKEFISASLDGACIVWDMVRFVNIKIIFANTMFRTVSYHPDENQIITSGTDRKVAYWDMFDGSLIRNLEASQSGPINSIHMSQDGRFFVTGGDDKLVKVWDYMEGVVTHVGMAHGGSITSVKICSNNRTLVTTSADGAILRWKFPYPLLSS</sequence>
<dbReference type="SMART" id="SM00320">
    <property type="entry name" value="WD40"/>
    <property type="match status" value="11"/>
</dbReference>
<dbReference type="CTD" id="146845"/>
<evidence type="ECO:0000256" key="4">
    <source>
        <dbReference type="ARBA" id="ARBA00022737"/>
    </source>
</evidence>
<evidence type="ECO:0000256" key="2">
    <source>
        <dbReference type="ARBA" id="ARBA00022490"/>
    </source>
</evidence>
<dbReference type="Pfam" id="PF23409">
    <property type="entry name" value="Beta-prop_EML"/>
    <property type="match status" value="1"/>
</dbReference>
<evidence type="ECO:0000256" key="11">
    <source>
        <dbReference type="ARBA" id="ARBA00047117"/>
    </source>
</evidence>
<reference evidence="15" key="1">
    <citation type="submission" date="2025-08" db="UniProtKB">
        <authorList>
            <consortium name="RefSeq"/>
        </authorList>
    </citation>
    <scope>IDENTIFICATION</scope>
</reference>
<dbReference type="FunFam" id="2.130.10.10:FF:000207">
    <property type="entry name" value="Cilia- and flagella-associated protein 52"/>
    <property type="match status" value="1"/>
</dbReference>
<comment type="function">
    <text evidence="10">Microtubule inner protein (MIP) part of the dynein-decorated doublet microtubules (DMTs) in cilia axoneme. Important for proper ciliary and flagellar beating. May act in cooperation with CFAP45 and axonemal dynein subunit DNAH11. May play a role in cell growth and/or survival.</text>
</comment>
<dbReference type="PROSITE" id="PS00678">
    <property type="entry name" value="WD_REPEATS_1"/>
    <property type="match status" value="1"/>
</dbReference>
<dbReference type="InterPro" id="IPR036322">
    <property type="entry name" value="WD40_repeat_dom_sf"/>
</dbReference>
<feature type="repeat" description="WD" evidence="12">
    <location>
        <begin position="504"/>
        <end position="536"/>
    </location>
</feature>
<organism evidence="14 15">
    <name type="scientific">Parambassis ranga</name>
    <name type="common">Indian glassy fish</name>
    <dbReference type="NCBI Taxonomy" id="210632"/>
    <lineage>
        <taxon>Eukaryota</taxon>
        <taxon>Metazoa</taxon>
        <taxon>Chordata</taxon>
        <taxon>Craniata</taxon>
        <taxon>Vertebrata</taxon>
        <taxon>Euteleostomi</taxon>
        <taxon>Actinopterygii</taxon>
        <taxon>Neopterygii</taxon>
        <taxon>Teleostei</taxon>
        <taxon>Neoteleostei</taxon>
        <taxon>Acanthomorphata</taxon>
        <taxon>Ovalentaria</taxon>
        <taxon>Ambassidae</taxon>
        <taxon>Parambassis</taxon>
    </lineage>
</organism>
<keyword evidence="5 15" id="KW-0282">Flagellum</keyword>
<keyword evidence="4" id="KW-0677">Repeat</keyword>
<dbReference type="InterPro" id="IPR055439">
    <property type="entry name" value="Beta-prop_EML_1st"/>
</dbReference>
<keyword evidence="3 12" id="KW-0853">WD repeat</keyword>
<keyword evidence="6" id="KW-0969">Cilium</keyword>
<dbReference type="InterPro" id="IPR001680">
    <property type="entry name" value="WD40_rpt"/>
</dbReference>
<dbReference type="Gene3D" id="2.130.10.10">
    <property type="entry name" value="YVTN repeat-like/Quinoprotein amine dehydrogenase"/>
    <property type="match status" value="3"/>
</dbReference>
<dbReference type="PANTHER" id="PTHR13720">
    <property type="entry name" value="WD-40 REPEAT PROTEIN"/>
    <property type="match status" value="1"/>
</dbReference>
<evidence type="ECO:0000256" key="8">
    <source>
        <dbReference type="ARBA" id="ARBA00029456"/>
    </source>
</evidence>
<dbReference type="PANTHER" id="PTHR13720:SF14">
    <property type="entry name" value="CILIA- AND FLAGELLA-ASSOCIATED PROTEIN 52"/>
    <property type="match status" value="1"/>
</dbReference>
<feature type="repeat" description="WD" evidence="12">
    <location>
        <begin position="104"/>
        <end position="141"/>
    </location>
</feature>
<dbReference type="Proteomes" id="UP000515145">
    <property type="component" value="Chromosome 1"/>
</dbReference>
<dbReference type="PROSITE" id="PS50082">
    <property type="entry name" value="WD_REPEATS_2"/>
    <property type="match status" value="6"/>
</dbReference>
<comment type="subunit">
    <text evidence="11">Microtubule inner protein component of sperm flagellar doublet microtubules. Interacts with BRCA2. Interacts with the CCT chaperonin complex. Interacts with HSP70. Interacts with AK8. Interacts with CFAP45. Interacts with DNAI1. Interacts with IQDC.</text>
</comment>
<dbReference type="InterPro" id="IPR020472">
    <property type="entry name" value="WD40_PAC1"/>
</dbReference>
<feature type="repeat" description="WD" evidence="12">
    <location>
        <begin position="454"/>
        <end position="487"/>
    </location>
</feature>
<evidence type="ECO:0000256" key="9">
    <source>
        <dbReference type="ARBA" id="ARBA00029552"/>
    </source>
</evidence>
<evidence type="ECO:0000256" key="6">
    <source>
        <dbReference type="ARBA" id="ARBA00023069"/>
    </source>
</evidence>
<protein>
    <recommendedName>
        <fullName evidence="9">Cilia- and flagella-associated protein 52</fullName>
    </recommendedName>
</protein>
<feature type="domain" description="EML-like first beta-propeller" evidence="13">
    <location>
        <begin position="53"/>
        <end position="309"/>
    </location>
</feature>
<keyword evidence="7" id="KW-0966">Cell projection</keyword>
<keyword evidence="14" id="KW-1185">Reference proteome</keyword>
<dbReference type="OrthoDB" id="6252103at2759"/>
<evidence type="ECO:0000256" key="10">
    <source>
        <dbReference type="ARBA" id="ARBA00046056"/>
    </source>
</evidence>
<dbReference type="AlphaFoldDB" id="A0A6P7IPR4"/>
<proteinExistence type="inferred from homology"/>
<evidence type="ECO:0000256" key="3">
    <source>
        <dbReference type="ARBA" id="ARBA00022574"/>
    </source>
</evidence>
<accession>A0A6P7IPR4</accession>
<dbReference type="InParanoid" id="A0A6P7IPR4"/>
<dbReference type="GeneID" id="114438322"/>
<dbReference type="FunFam" id="2.130.10.10:FF:001320">
    <property type="entry name" value="Predicted protein"/>
    <property type="match status" value="1"/>
</dbReference>
<feature type="repeat" description="WD" evidence="12">
    <location>
        <begin position="538"/>
        <end position="579"/>
    </location>
</feature>
<dbReference type="RefSeq" id="XP_028265372.1">
    <property type="nucleotide sequence ID" value="XM_028409571.1"/>
</dbReference>
<feature type="repeat" description="WD" evidence="12">
    <location>
        <begin position="410"/>
        <end position="443"/>
    </location>
</feature>
<comment type="subcellular location">
    <subcellularLocation>
        <location evidence="1">Cytoplasm</location>
        <location evidence="1">Cytoskeleton</location>
        <location evidence="1">Flagellum axoneme</location>
    </subcellularLocation>
</comment>
<comment type="similarity">
    <text evidence="8">Belongs to the CFAP52 family.</text>
</comment>
<dbReference type="PRINTS" id="PR00320">
    <property type="entry name" value="GPROTEINBRPT"/>
</dbReference>
<evidence type="ECO:0000313" key="14">
    <source>
        <dbReference type="Proteomes" id="UP000515145"/>
    </source>
</evidence>
<dbReference type="InterPro" id="IPR015943">
    <property type="entry name" value="WD40/YVTN_repeat-like_dom_sf"/>
</dbReference>
<dbReference type="InterPro" id="IPR019775">
    <property type="entry name" value="WD40_repeat_CS"/>
</dbReference>
<evidence type="ECO:0000256" key="7">
    <source>
        <dbReference type="ARBA" id="ARBA00023273"/>
    </source>
</evidence>
<gene>
    <name evidence="15" type="primary">cfap52</name>
</gene>
<name>A0A6P7IPR4_9TELE</name>
<dbReference type="Pfam" id="PF00400">
    <property type="entry name" value="WD40"/>
    <property type="match status" value="5"/>
</dbReference>
<dbReference type="InterPro" id="IPR050630">
    <property type="entry name" value="WD_repeat_EMAP"/>
</dbReference>